<reference evidence="1" key="1">
    <citation type="journal article" date="2021" name="Front. Microbiol.">
        <title>Comprehensive Comparative Genomics and Phenotyping of Methylobacterium Species.</title>
        <authorList>
            <person name="Alessa O."/>
            <person name="Ogura Y."/>
            <person name="Fujitani Y."/>
            <person name="Takami H."/>
            <person name="Hayashi T."/>
            <person name="Sahin N."/>
            <person name="Tani A."/>
        </authorList>
    </citation>
    <scope>NUCLEOTIDE SEQUENCE</scope>
    <source>
        <strain evidence="1">LMG 23639</strain>
    </source>
</reference>
<evidence type="ECO:0000313" key="1">
    <source>
        <dbReference type="EMBL" id="GJE08000.1"/>
    </source>
</evidence>
<organism evidence="1 2">
    <name type="scientific">Methylobacterium jeotgali</name>
    <dbReference type="NCBI Taxonomy" id="381630"/>
    <lineage>
        <taxon>Bacteria</taxon>
        <taxon>Pseudomonadati</taxon>
        <taxon>Pseudomonadota</taxon>
        <taxon>Alphaproteobacteria</taxon>
        <taxon>Hyphomicrobiales</taxon>
        <taxon>Methylobacteriaceae</taxon>
        <taxon>Methylobacterium</taxon>
    </lineage>
</organism>
<keyword evidence="2" id="KW-1185">Reference proteome</keyword>
<dbReference type="EMBL" id="BPQR01000058">
    <property type="protein sequence ID" value="GJE08000.1"/>
    <property type="molecule type" value="Genomic_DNA"/>
</dbReference>
<gene>
    <name evidence="1" type="ORF">AOPFMNJM_3332</name>
</gene>
<accession>A0ABQ4T191</accession>
<name>A0ABQ4T191_9HYPH</name>
<reference evidence="1" key="2">
    <citation type="submission" date="2021-08" db="EMBL/GenBank/DDBJ databases">
        <authorList>
            <person name="Tani A."/>
            <person name="Ola A."/>
            <person name="Ogura Y."/>
            <person name="Katsura K."/>
            <person name="Hayashi T."/>
        </authorList>
    </citation>
    <scope>NUCLEOTIDE SEQUENCE</scope>
    <source>
        <strain evidence="1">LMG 23639</strain>
    </source>
</reference>
<dbReference type="RefSeq" id="WP_238277432.1">
    <property type="nucleotide sequence ID" value="NZ_BPQR01000058.1"/>
</dbReference>
<protein>
    <submittedName>
        <fullName evidence="1">Uncharacterized protein</fullName>
    </submittedName>
</protein>
<sequence>MSLTKYDKGLFSGSAGMGLDRVQAGVRLDDGSWADAVVILRDPVALTTVYADVLMPNWTKVATVTKSTRALRIGMPGSASVFDVEWVSVPAGDPAPSNSLPYGEAILGGEDFPAGLPLGDIYARSASGAAVIVKTGA</sequence>
<dbReference type="Proteomes" id="UP001055102">
    <property type="component" value="Unassembled WGS sequence"/>
</dbReference>
<proteinExistence type="predicted"/>
<comment type="caution">
    <text evidence="1">The sequence shown here is derived from an EMBL/GenBank/DDBJ whole genome shotgun (WGS) entry which is preliminary data.</text>
</comment>
<evidence type="ECO:0000313" key="2">
    <source>
        <dbReference type="Proteomes" id="UP001055102"/>
    </source>
</evidence>